<dbReference type="SUPFAM" id="SSF51658">
    <property type="entry name" value="Xylose isomerase-like"/>
    <property type="match status" value="1"/>
</dbReference>
<dbReference type="Proteomes" id="UP000247515">
    <property type="component" value="Unassembled WGS sequence"/>
</dbReference>
<dbReference type="PANTHER" id="PTHR12110">
    <property type="entry name" value="HYDROXYPYRUVATE ISOMERASE"/>
    <property type="match status" value="1"/>
</dbReference>
<dbReference type="PANTHER" id="PTHR12110:SF48">
    <property type="entry name" value="BLL3656 PROTEIN"/>
    <property type="match status" value="1"/>
</dbReference>
<comment type="caution">
    <text evidence="2">The sequence shown here is derived from an EMBL/GenBank/DDBJ whole genome shotgun (WGS) entry which is preliminary data.</text>
</comment>
<evidence type="ECO:0000313" key="2">
    <source>
        <dbReference type="EMBL" id="PXX12567.1"/>
    </source>
</evidence>
<dbReference type="InterPro" id="IPR050312">
    <property type="entry name" value="IolE/XylAMocC-like"/>
</dbReference>
<evidence type="ECO:0000313" key="3">
    <source>
        <dbReference type="Proteomes" id="UP000247515"/>
    </source>
</evidence>
<sequence length="271" mass="29155">MTRRRYFLAHLTLQRVEPPKLVAIASAAGFDGVSLVLVRDDPASTSPCYSMLGGGCDLMRETQAILDATGIEVVEVGGFRLNSTTSIPSFAPMLEAGQRLRARYAMTVCDHNDTSLAVEQLSAFASLAALYGITPILEFIPYSGIKTLQEANAVVEACEPGNVQIMVDALHWTRSGGNRDDVYRTPAGRMPYIQLCDAPAVASTDIDSLKREARTQRMFPGAGDLDLPGLLSAFPPDTAVSIEVPMLKAPFSDAYIARIGLLTARKLCEGV</sequence>
<gene>
    <name evidence="2" type="ORF">C7400_117172</name>
</gene>
<dbReference type="InterPro" id="IPR013022">
    <property type="entry name" value="Xyl_isomerase-like_TIM-brl"/>
</dbReference>
<name>A0ABX5MM18_9BURK</name>
<organism evidence="2 3">
    <name type="scientific">Paraburkholderia tropica</name>
    <dbReference type="NCBI Taxonomy" id="92647"/>
    <lineage>
        <taxon>Bacteria</taxon>
        <taxon>Pseudomonadati</taxon>
        <taxon>Pseudomonadota</taxon>
        <taxon>Betaproteobacteria</taxon>
        <taxon>Burkholderiales</taxon>
        <taxon>Burkholderiaceae</taxon>
        <taxon>Paraburkholderia</taxon>
    </lineage>
</organism>
<protein>
    <submittedName>
        <fullName evidence="2">Sugar phosphate isomerase/epimerase</fullName>
    </submittedName>
</protein>
<dbReference type="Gene3D" id="3.20.20.150">
    <property type="entry name" value="Divalent-metal-dependent TIM barrel enzymes"/>
    <property type="match status" value="1"/>
</dbReference>
<evidence type="ECO:0000259" key="1">
    <source>
        <dbReference type="Pfam" id="PF01261"/>
    </source>
</evidence>
<dbReference type="EMBL" id="QJJV01000017">
    <property type="protein sequence ID" value="PXX12567.1"/>
    <property type="molecule type" value="Genomic_DNA"/>
</dbReference>
<accession>A0ABX5MM18</accession>
<proteinExistence type="predicted"/>
<keyword evidence="2" id="KW-0413">Isomerase</keyword>
<keyword evidence="3" id="KW-1185">Reference proteome</keyword>
<dbReference type="Pfam" id="PF01261">
    <property type="entry name" value="AP_endonuc_2"/>
    <property type="match status" value="1"/>
</dbReference>
<dbReference type="GO" id="GO:0016853">
    <property type="term" value="F:isomerase activity"/>
    <property type="evidence" value="ECO:0007669"/>
    <property type="project" value="UniProtKB-KW"/>
</dbReference>
<reference evidence="2 3" key="1">
    <citation type="submission" date="2018-05" db="EMBL/GenBank/DDBJ databases">
        <title>Genomic Encyclopedia of Type Strains, Phase IV (KMG-V): Genome sequencing to study the core and pangenomes of soil and plant-associated prokaryotes.</title>
        <authorList>
            <person name="Whitman W."/>
        </authorList>
    </citation>
    <scope>NUCLEOTIDE SEQUENCE [LARGE SCALE GENOMIC DNA]</scope>
    <source>
        <strain evidence="2 3">SIr-6563</strain>
    </source>
</reference>
<dbReference type="InterPro" id="IPR036237">
    <property type="entry name" value="Xyl_isomerase-like_sf"/>
</dbReference>
<feature type="domain" description="Xylose isomerase-like TIM barrel" evidence="1">
    <location>
        <begin position="23"/>
        <end position="244"/>
    </location>
</feature>
<dbReference type="RefSeq" id="WP_258365525.1">
    <property type="nucleotide sequence ID" value="NZ_QJJV01000017.1"/>
</dbReference>